<dbReference type="InterPro" id="IPR009072">
    <property type="entry name" value="Histone-fold"/>
</dbReference>
<dbReference type="PANTHER" id="PTHR23430">
    <property type="entry name" value="HISTONE H2A"/>
    <property type="match status" value="1"/>
</dbReference>
<evidence type="ECO:0000313" key="1">
    <source>
        <dbReference type="EMBL" id="TYG68670.1"/>
    </source>
</evidence>
<dbReference type="PRINTS" id="PR00620">
    <property type="entry name" value="HISTONEH2A"/>
</dbReference>
<dbReference type="InterPro" id="IPR002119">
    <property type="entry name" value="Histone_H2A"/>
</dbReference>
<sequence length="55" mass="5780">MNQKFPVGCVHRLLKTRVSANGRVGATAAVYTAAILEYSTAEVLELADSSKGVGQ</sequence>
<proteinExistence type="predicted"/>
<reference evidence="1 2" key="1">
    <citation type="submission" date="2019-06" db="EMBL/GenBank/DDBJ databases">
        <title>WGS assembly of Gossypium darwinii.</title>
        <authorList>
            <person name="Chen Z.J."/>
            <person name="Sreedasyam A."/>
            <person name="Ando A."/>
            <person name="Song Q."/>
            <person name="De L."/>
            <person name="Hulse-Kemp A."/>
            <person name="Ding M."/>
            <person name="Ye W."/>
            <person name="Kirkbride R."/>
            <person name="Jenkins J."/>
            <person name="Plott C."/>
            <person name="Lovell J."/>
            <person name="Lin Y.-M."/>
            <person name="Vaughn R."/>
            <person name="Liu B."/>
            <person name="Li W."/>
            <person name="Simpson S."/>
            <person name="Scheffler B."/>
            <person name="Saski C."/>
            <person name="Grover C."/>
            <person name="Hu G."/>
            <person name="Conover J."/>
            <person name="Carlson J."/>
            <person name="Shu S."/>
            <person name="Boston L."/>
            <person name="Williams M."/>
            <person name="Peterson D."/>
            <person name="Mcgee K."/>
            <person name="Jones D."/>
            <person name="Wendel J."/>
            <person name="Stelly D."/>
            <person name="Grimwood J."/>
            <person name="Schmutz J."/>
        </authorList>
    </citation>
    <scope>NUCLEOTIDE SEQUENCE [LARGE SCALE GENOMIC DNA]</scope>
    <source>
        <strain evidence="1">1808015.09</strain>
    </source>
</reference>
<dbReference type="GO" id="GO:0030527">
    <property type="term" value="F:structural constituent of chromatin"/>
    <property type="evidence" value="ECO:0007669"/>
    <property type="project" value="InterPro"/>
</dbReference>
<dbReference type="GO" id="GO:0003677">
    <property type="term" value="F:DNA binding"/>
    <property type="evidence" value="ECO:0007669"/>
    <property type="project" value="InterPro"/>
</dbReference>
<dbReference type="Proteomes" id="UP000323506">
    <property type="component" value="Chromosome D05"/>
</dbReference>
<dbReference type="Gene3D" id="1.10.20.10">
    <property type="entry name" value="Histone, subunit A"/>
    <property type="match status" value="1"/>
</dbReference>
<protein>
    <recommendedName>
        <fullName evidence="3">Histone H2A</fullName>
    </recommendedName>
</protein>
<dbReference type="SUPFAM" id="SSF47113">
    <property type="entry name" value="Histone-fold"/>
    <property type="match status" value="1"/>
</dbReference>
<dbReference type="EMBL" id="CM017705">
    <property type="protein sequence ID" value="TYG68670.1"/>
    <property type="molecule type" value="Genomic_DNA"/>
</dbReference>
<evidence type="ECO:0000313" key="2">
    <source>
        <dbReference type="Proteomes" id="UP000323506"/>
    </source>
</evidence>
<gene>
    <name evidence="1" type="ORF">ES288_D05G171800v1</name>
</gene>
<organism evidence="1 2">
    <name type="scientific">Gossypium darwinii</name>
    <name type="common">Darwin's cotton</name>
    <name type="synonym">Gossypium barbadense var. darwinii</name>
    <dbReference type="NCBI Taxonomy" id="34276"/>
    <lineage>
        <taxon>Eukaryota</taxon>
        <taxon>Viridiplantae</taxon>
        <taxon>Streptophyta</taxon>
        <taxon>Embryophyta</taxon>
        <taxon>Tracheophyta</taxon>
        <taxon>Spermatophyta</taxon>
        <taxon>Magnoliopsida</taxon>
        <taxon>eudicotyledons</taxon>
        <taxon>Gunneridae</taxon>
        <taxon>Pentapetalae</taxon>
        <taxon>rosids</taxon>
        <taxon>malvids</taxon>
        <taxon>Malvales</taxon>
        <taxon>Malvaceae</taxon>
        <taxon>Malvoideae</taxon>
        <taxon>Gossypium</taxon>
    </lineage>
</organism>
<dbReference type="GO" id="GO:0000786">
    <property type="term" value="C:nucleosome"/>
    <property type="evidence" value="ECO:0007669"/>
    <property type="project" value="InterPro"/>
</dbReference>
<dbReference type="GO" id="GO:0046982">
    <property type="term" value="F:protein heterodimerization activity"/>
    <property type="evidence" value="ECO:0007669"/>
    <property type="project" value="InterPro"/>
</dbReference>
<keyword evidence="2" id="KW-1185">Reference proteome</keyword>
<dbReference type="AlphaFoldDB" id="A0A5D2CIX6"/>
<accession>A0A5D2CIX6</accession>
<name>A0A5D2CIX6_GOSDA</name>
<evidence type="ECO:0008006" key="3">
    <source>
        <dbReference type="Google" id="ProtNLM"/>
    </source>
</evidence>